<name>A0A4S4N9D3_9RHOB</name>
<feature type="non-terminal residue" evidence="6">
    <location>
        <position position="854"/>
    </location>
</feature>
<dbReference type="InterPro" id="IPR002126">
    <property type="entry name" value="Cadherin-like_dom"/>
</dbReference>
<dbReference type="InterPro" id="IPR015919">
    <property type="entry name" value="Cadherin-like_sf"/>
</dbReference>
<dbReference type="InterPro" id="IPR051417">
    <property type="entry name" value="SDr/BOS_complex"/>
</dbReference>
<feature type="region of interest" description="Disordered" evidence="4">
    <location>
        <begin position="822"/>
        <end position="854"/>
    </location>
</feature>
<reference evidence="6 7" key="1">
    <citation type="submission" date="2019-04" db="EMBL/GenBank/DDBJ databases">
        <title>Shimia ponticola sp. nov., isolated from seawater.</title>
        <authorList>
            <person name="Kim Y.-O."/>
            <person name="Yoon J.-H."/>
        </authorList>
    </citation>
    <scope>NUCLEOTIDE SEQUENCE [LARGE SCALE GENOMIC DNA]</scope>
    <source>
        <strain evidence="6 7">MYP11</strain>
    </source>
</reference>
<dbReference type="PANTHER" id="PTHR23303">
    <property type="entry name" value="CARBOXYPEPTIDASE REGULATORY REGION-CONTAINING"/>
    <property type="match status" value="1"/>
</dbReference>
<dbReference type="GO" id="GO:0007156">
    <property type="term" value="P:homophilic cell adhesion via plasma membrane adhesion molecules"/>
    <property type="evidence" value="ECO:0007669"/>
    <property type="project" value="InterPro"/>
</dbReference>
<sequence>MEMTYHYSSYTTYEFTAFAEADLLSAGDNNLGCGDTFTMPASASTCFSVSDNDRYLSGDKCYNENSDDTSGQKASIEGANGTELGNGGQIYAESYFWVQDSAGNWYMLIEIEQEGSGDDYFTFHSGYGIPPEGTELTVVSQCNVTSDWIDFKCLDAGEKTPVNTAPTFDNIPTDGEICIDENTTDVFNIDSSDADGDARSYDIIGGADGALFTIDAHTGQLSFVEAPDYENPADHGGDNVYEVKVRVSDGNGGEATQLLKVCVEDVTETTPGGTCIVIEAEDMSETGYHTVSGSQASGGELVKLNCAGGTGKLWTTFNGESGTYDLTISAQDENDGNSKIKVFVNGNYVDTIYLNTNTDGGGSNNGGFSDFTIDDLQLNTGDVVKLVAVGNAGEFVRIDKIELCSEGGQPCPEGFTKEDFQALSEGTIVSDQIEGVTISAQRAGDGASSPNDAMIFDSSNPTGGDHDLGFADLGNIIIISEDGDSSDPDDNAGGGVITFDFDNPSDLSDIKLLDIEEAGGTIDLYAADGSLIKSVAIPAAGNNSIQTIDLSAEGVSQMQINLVGSGAVDDLCWKPGEAPALGALEGRYFCDENGNNIDDGEVGIEGATVWLLDDTGAIVGSTTTDANGEYAFTDLEAGNYSVRFEDPNDIGQDGKVFVEADQGGDDTVDSDVVNVGSAGNGNTGTVTVVAGETTSNVDAGIKDPGTASLAGRVFCDENDNSLDDGEPGIAGVTVQLLDASGAVVATTETGADGSYEFVGLDAGTYSVDFDENDADLDGKVLVTQDVDGNASDDVDSDASEADGTTGQVTLGIGERVENIDAGVEDPGTASIGDTVWLDENGNGTLDGGEAGVDG</sequence>
<dbReference type="SUPFAM" id="SSF49313">
    <property type="entry name" value="Cadherin-like"/>
    <property type="match status" value="1"/>
</dbReference>
<comment type="subcellular location">
    <subcellularLocation>
        <location evidence="1">Secreted</location>
    </subcellularLocation>
</comment>
<feature type="domain" description="Cadherin" evidence="5">
    <location>
        <begin position="186"/>
        <end position="273"/>
    </location>
</feature>
<feature type="compositionally biased region" description="Gly residues" evidence="4">
    <location>
        <begin position="844"/>
        <end position="854"/>
    </location>
</feature>
<dbReference type="Pfam" id="PF17210">
    <property type="entry name" value="SdrD_B"/>
    <property type="match status" value="2"/>
</dbReference>
<dbReference type="SUPFAM" id="SSF117074">
    <property type="entry name" value="Hypothetical protein PA1324"/>
    <property type="match status" value="3"/>
</dbReference>
<dbReference type="PROSITE" id="PS50268">
    <property type="entry name" value="CADHERIN_2"/>
    <property type="match status" value="1"/>
</dbReference>
<gene>
    <name evidence="6" type="ORF">E4Z66_16655</name>
</gene>
<dbReference type="InterPro" id="IPR033764">
    <property type="entry name" value="Sdr_B"/>
</dbReference>
<dbReference type="Proteomes" id="UP000306602">
    <property type="component" value="Unassembled WGS sequence"/>
</dbReference>
<evidence type="ECO:0000256" key="1">
    <source>
        <dbReference type="ARBA" id="ARBA00004613"/>
    </source>
</evidence>
<keyword evidence="3" id="KW-0732">Signal</keyword>
<dbReference type="Gene3D" id="2.60.40.60">
    <property type="entry name" value="Cadherins"/>
    <property type="match status" value="1"/>
</dbReference>
<dbReference type="InterPro" id="IPR013783">
    <property type="entry name" value="Ig-like_fold"/>
</dbReference>
<dbReference type="CDD" id="cd11304">
    <property type="entry name" value="Cadherin_repeat"/>
    <property type="match status" value="1"/>
</dbReference>
<evidence type="ECO:0000256" key="2">
    <source>
        <dbReference type="ARBA" id="ARBA00022525"/>
    </source>
</evidence>
<dbReference type="EMBL" id="SRKY01000005">
    <property type="protein sequence ID" value="THH34611.1"/>
    <property type="molecule type" value="Genomic_DNA"/>
</dbReference>
<evidence type="ECO:0000313" key="6">
    <source>
        <dbReference type="EMBL" id="THH34611.1"/>
    </source>
</evidence>
<accession>A0A4S4N9D3</accession>
<evidence type="ECO:0000259" key="5">
    <source>
        <dbReference type="PROSITE" id="PS50268"/>
    </source>
</evidence>
<organism evidence="6 7">
    <name type="scientific">Aliishimia ponticola</name>
    <dbReference type="NCBI Taxonomy" id="2499833"/>
    <lineage>
        <taxon>Bacteria</taxon>
        <taxon>Pseudomonadati</taxon>
        <taxon>Pseudomonadota</taxon>
        <taxon>Alphaproteobacteria</taxon>
        <taxon>Rhodobacterales</taxon>
        <taxon>Paracoccaceae</taxon>
        <taxon>Aliishimia</taxon>
    </lineage>
</organism>
<dbReference type="InterPro" id="IPR008979">
    <property type="entry name" value="Galactose-bd-like_sf"/>
</dbReference>
<dbReference type="PANTHER" id="PTHR23303:SF15">
    <property type="entry name" value="COLOSSIN-A"/>
    <property type="match status" value="1"/>
</dbReference>
<evidence type="ECO:0000256" key="3">
    <source>
        <dbReference type="ARBA" id="ARBA00022729"/>
    </source>
</evidence>
<dbReference type="Gene3D" id="2.60.120.260">
    <property type="entry name" value="Galactose-binding domain-like"/>
    <property type="match status" value="1"/>
</dbReference>
<proteinExistence type="predicted"/>
<dbReference type="GO" id="GO:0005576">
    <property type="term" value="C:extracellular region"/>
    <property type="evidence" value="ECO:0007669"/>
    <property type="project" value="UniProtKB-SubCell"/>
</dbReference>
<protein>
    <recommendedName>
        <fullName evidence="5">Cadherin domain-containing protein</fullName>
    </recommendedName>
</protein>
<evidence type="ECO:0000313" key="7">
    <source>
        <dbReference type="Proteomes" id="UP000306602"/>
    </source>
</evidence>
<dbReference type="AlphaFoldDB" id="A0A4S4N9D3"/>
<keyword evidence="2" id="KW-0964">Secreted</keyword>
<keyword evidence="7" id="KW-1185">Reference proteome</keyword>
<dbReference type="GO" id="GO:0005509">
    <property type="term" value="F:calcium ion binding"/>
    <property type="evidence" value="ECO:0007669"/>
    <property type="project" value="InterPro"/>
</dbReference>
<comment type="caution">
    <text evidence="6">The sequence shown here is derived from an EMBL/GenBank/DDBJ whole genome shotgun (WGS) entry which is preliminary data.</text>
</comment>
<dbReference type="GO" id="GO:0016020">
    <property type="term" value="C:membrane"/>
    <property type="evidence" value="ECO:0007669"/>
    <property type="project" value="InterPro"/>
</dbReference>
<dbReference type="Gene3D" id="2.60.40.10">
    <property type="entry name" value="Immunoglobulins"/>
    <property type="match status" value="2"/>
</dbReference>
<dbReference type="CDD" id="cd02795">
    <property type="entry name" value="CBM6-CBM35-CBM36_like"/>
    <property type="match status" value="1"/>
</dbReference>
<dbReference type="SUPFAM" id="SSF49785">
    <property type="entry name" value="Galactose-binding domain-like"/>
    <property type="match status" value="1"/>
</dbReference>
<evidence type="ECO:0000256" key="4">
    <source>
        <dbReference type="SAM" id="MobiDB-lite"/>
    </source>
</evidence>